<dbReference type="EMBL" id="CASHSV030000001">
    <property type="protein sequence ID" value="CAJ2629456.1"/>
    <property type="molecule type" value="Genomic_DNA"/>
</dbReference>
<comment type="caution">
    <text evidence="1">The sequence shown here is derived from an EMBL/GenBank/DDBJ whole genome shotgun (WGS) entry which is preliminary data.</text>
</comment>
<sequence>MQTPVLDPQDQRVTSSIEDSTAMTIEFLRARLLSERSISRSARQRTDELEKRVLELEEQLRTVTLQRKMAEKATADVLAILEDRGISDLSEELDSGSDLDIPCESGVSNESSNSKEGEERYTSSKGRHNGSDEPYDSHMDSTPEFNTSLCWKGRHDSPRSLEKYKSSNMRRQNSFSPVSSSPKHNQGKSCRKIRHRQSRSVGEESKDKSVNGNFQENEFVFSSEGYPKLSVAGSNIPRIESKIPEENESEVNLVNKNHHVDIYDKEDMEKALEHQARLIDRFEAMEKAQRQWEEKFRENNSSTTPDSCDPGNHSDMTEDKEESKDQILYSSKAVTSNAQEDKSERGIVNSPEEILKSEARDVMPKSYDTRAYTNHNNTTLRTSDLLGQENSHSPLNGNQNERSVNRHYQSTETKQDDARGHGYPGSKPSYSFPTDSQVGLHQNDASRNKSDRYALVSREKSHEFNGVLESLKQAKISLQQQLNRLPLVESSKAITPSAIVAKSEGRFDIPVGFSGLFRVPTDFTDEATSRFGVHDSTGGFGANFYHNNRGISRTYDSQFVTKPYYGTTMSLSANDQSHGTRYLENGPVYDSIKPPFDPFSNGGPPYSGKQMYPSFPIKPSYQMTSPQMEFGGELSRPYPVNPSYQLTSPQMEFGGELSRPYPINPSYQITSPQMEFGGELSRPYPINPSYQITSPQMEFGGKLSRPYSSRTAGVPLADRFSFNGDHLK</sequence>
<organism evidence="1 2">
    <name type="scientific">Trifolium pratense</name>
    <name type="common">Red clover</name>
    <dbReference type="NCBI Taxonomy" id="57577"/>
    <lineage>
        <taxon>Eukaryota</taxon>
        <taxon>Viridiplantae</taxon>
        <taxon>Streptophyta</taxon>
        <taxon>Embryophyta</taxon>
        <taxon>Tracheophyta</taxon>
        <taxon>Spermatophyta</taxon>
        <taxon>Magnoliopsida</taxon>
        <taxon>eudicotyledons</taxon>
        <taxon>Gunneridae</taxon>
        <taxon>Pentapetalae</taxon>
        <taxon>rosids</taxon>
        <taxon>fabids</taxon>
        <taxon>Fabales</taxon>
        <taxon>Fabaceae</taxon>
        <taxon>Papilionoideae</taxon>
        <taxon>50 kb inversion clade</taxon>
        <taxon>NPAAA clade</taxon>
        <taxon>Hologalegina</taxon>
        <taxon>IRL clade</taxon>
        <taxon>Trifolieae</taxon>
        <taxon>Trifolium</taxon>
    </lineage>
</organism>
<protein>
    <submittedName>
        <fullName evidence="1">Uncharacterized protein</fullName>
    </submittedName>
</protein>
<evidence type="ECO:0000313" key="2">
    <source>
        <dbReference type="Proteomes" id="UP001177021"/>
    </source>
</evidence>
<evidence type="ECO:0000313" key="1">
    <source>
        <dbReference type="EMBL" id="CAJ2629456.1"/>
    </source>
</evidence>
<name>A0ACB0IBH8_TRIPR</name>
<reference evidence="1" key="1">
    <citation type="submission" date="2023-10" db="EMBL/GenBank/DDBJ databases">
        <authorList>
            <person name="Rodriguez Cubillos JULIANA M."/>
            <person name="De Vega J."/>
        </authorList>
    </citation>
    <scope>NUCLEOTIDE SEQUENCE</scope>
</reference>
<proteinExistence type="predicted"/>
<keyword evidence="2" id="KW-1185">Reference proteome</keyword>
<gene>
    <name evidence="1" type="ORF">MILVUS5_LOCUS1437</name>
</gene>
<accession>A0ACB0IBH8</accession>
<dbReference type="Proteomes" id="UP001177021">
    <property type="component" value="Unassembled WGS sequence"/>
</dbReference>